<evidence type="ECO:0000256" key="1">
    <source>
        <dbReference type="SAM" id="MobiDB-lite"/>
    </source>
</evidence>
<feature type="transmembrane region" description="Helical" evidence="2">
    <location>
        <begin position="285"/>
        <end position="304"/>
    </location>
</feature>
<gene>
    <name evidence="3" type="ORF">P280DRAFT_516019</name>
</gene>
<protein>
    <submittedName>
        <fullName evidence="3">Uncharacterized protein</fullName>
    </submittedName>
</protein>
<keyword evidence="2" id="KW-0472">Membrane</keyword>
<organism evidence="3 4">
    <name type="scientific">Massarina eburnea CBS 473.64</name>
    <dbReference type="NCBI Taxonomy" id="1395130"/>
    <lineage>
        <taxon>Eukaryota</taxon>
        <taxon>Fungi</taxon>
        <taxon>Dikarya</taxon>
        <taxon>Ascomycota</taxon>
        <taxon>Pezizomycotina</taxon>
        <taxon>Dothideomycetes</taxon>
        <taxon>Pleosporomycetidae</taxon>
        <taxon>Pleosporales</taxon>
        <taxon>Massarineae</taxon>
        <taxon>Massarinaceae</taxon>
        <taxon>Massarina</taxon>
    </lineage>
</organism>
<feature type="compositionally biased region" description="Basic residues" evidence="1">
    <location>
        <begin position="140"/>
        <end position="161"/>
    </location>
</feature>
<name>A0A6A6S6Y5_9PLEO</name>
<feature type="transmembrane region" description="Helical" evidence="2">
    <location>
        <begin position="250"/>
        <end position="273"/>
    </location>
</feature>
<keyword evidence="2" id="KW-1133">Transmembrane helix</keyword>
<sequence>MAQAPVEAFLSEHAPSPTTATALFPRNDDPMTVALRSQDPIDFDDIVRLNRAASPSHDGSSTIGTLTTAVFSSYKESSGTKPTSAGTSYPVGGKGKAVATYASSLSATHGSISEAEAGKEHTFVGIGDWVAREDSDAVRRLRGSARARKRPRISHPKHKKPVVVIQQDIRQDSPYLATSEDEDSPIAESISRHNNNNNNNNSNNNKETNYLRRRTNSGAHDCIALAEEGRAPLATEHPKARLQPLSRARFYTLIAILVVAALTLALSTFAAHYTGKARIACTKGIIFSATVLMSFFTVLAMVVARRALQEALLAGLLEFLIGFALVVEIHEFM</sequence>
<dbReference type="AlphaFoldDB" id="A0A6A6S6Y5"/>
<feature type="region of interest" description="Disordered" evidence="1">
    <location>
        <begin position="140"/>
        <end position="208"/>
    </location>
</feature>
<evidence type="ECO:0000313" key="3">
    <source>
        <dbReference type="EMBL" id="KAF2643626.1"/>
    </source>
</evidence>
<feature type="transmembrane region" description="Helical" evidence="2">
    <location>
        <begin position="311"/>
        <end position="330"/>
    </location>
</feature>
<dbReference type="EMBL" id="MU006780">
    <property type="protein sequence ID" value="KAF2643626.1"/>
    <property type="molecule type" value="Genomic_DNA"/>
</dbReference>
<dbReference type="OrthoDB" id="3916171at2759"/>
<evidence type="ECO:0000256" key="2">
    <source>
        <dbReference type="SAM" id="Phobius"/>
    </source>
</evidence>
<dbReference type="Proteomes" id="UP000799753">
    <property type="component" value="Unassembled WGS sequence"/>
</dbReference>
<reference evidence="3" key="1">
    <citation type="journal article" date="2020" name="Stud. Mycol.">
        <title>101 Dothideomycetes genomes: a test case for predicting lifestyles and emergence of pathogens.</title>
        <authorList>
            <person name="Haridas S."/>
            <person name="Albert R."/>
            <person name="Binder M."/>
            <person name="Bloem J."/>
            <person name="Labutti K."/>
            <person name="Salamov A."/>
            <person name="Andreopoulos B."/>
            <person name="Baker S."/>
            <person name="Barry K."/>
            <person name="Bills G."/>
            <person name="Bluhm B."/>
            <person name="Cannon C."/>
            <person name="Castanera R."/>
            <person name="Culley D."/>
            <person name="Daum C."/>
            <person name="Ezra D."/>
            <person name="Gonzalez J."/>
            <person name="Henrissat B."/>
            <person name="Kuo A."/>
            <person name="Liang C."/>
            <person name="Lipzen A."/>
            <person name="Lutzoni F."/>
            <person name="Magnuson J."/>
            <person name="Mondo S."/>
            <person name="Nolan M."/>
            <person name="Ohm R."/>
            <person name="Pangilinan J."/>
            <person name="Park H.-J."/>
            <person name="Ramirez L."/>
            <person name="Alfaro M."/>
            <person name="Sun H."/>
            <person name="Tritt A."/>
            <person name="Yoshinaga Y."/>
            <person name="Zwiers L.-H."/>
            <person name="Turgeon B."/>
            <person name="Goodwin S."/>
            <person name="Spatafora J."/>
            <person name="Crous P."/>
            <person name="Grigoriev I."/>
        </authorList>
    </citation>
    <scope>NUCLEOTIDE SEQUENCE</scope>
    <source>
        <strain evidence="3">CBS 473.64</strain>
    </source>
</reference>
<keyword evidence="2" id="KW-0812">Transmembrane</keyword>
<accession>A0A6A6S6Y5</accession>
<evidence type="ECO:0000313" key="4">
    <source>
        <dbReference type="Proteomes" id="UP000799753"/>
    </source>
</evidence>
<proteinExistence type="predicted"/>
<keyword evidence="4" id="KW-1185">Reference proteome</keyword>
<feature type="compositionally biased region" description="Low complexity" evidence="1">
    <location>
        <begin position="194"/>
        <end position="205"/>
    </location>
</feature>
<feature type="region of interest" description="Disordered" evidence="1">
    <location>
        <begin position="1"/>
        <end position="21"/>
    </location>
</feature>